<dbReference type="EMBL" id="CABITT030000003">
    <property type="protein sequence ID" value="VVA99761.1"/>
    <property type="molecule type" value="Genomic_DNA"/>
</dbReference>
<name>A0A565BEM8_9BRAS</name>
<dbReference type="Proteomes" id="UP000489600">
    <property type="component" value="Unassembled WGS sequence"/>
</dbReference>
<protein>
    <submittedName>
        <fullName evidence="1">Uncharacterized protein</fullName>
    </submittedName>
</protein>
<organism evidence="1 2">
    <name type="scientific">Arabis nemorensis</name>
    <dbReference type="NCBI Taxonomy" id="586526"/>
    <lineage>
        <taxon>Eukaryota</taxon>
        <taxon>Viridiplantae</taxon>
        <taxon>Streptophyta</taxon>
        <taxon>Embryophyta</taxon>
        <taxon>Tracheophyta</taxon>
        <taxon>Spermatophyta</taxon>
        <taxon>Magnoliopsida</taxon>
        <taxon>eudicotyledons</taxon>
        <taxon>Gunneridae</taxon>
        <taxon>Pentapetalae</taxon>
        <taxon>rosids</taxon>
        <taxon>malvids</taxon>
        <taxon>Brassicales</taxon>
        <taxon>Brassicaceae</taxon>
        <taxon>Arabideae</taxon>
        <taxon>Arabis</taxon>
    </lineage>
</organism>
<accession>A0A565BEM8</accession>
<reference evidence="1" key="1">
    <citation type="submission" date="2019-07" db="EMBL/GenBank/DDBJ databases">
        <authorList>
            <person name="Dittberner H."/>
        </authorList>
    </citation>
    <scope>NUCLEOTIDE SEQUENCE [LARGE SCALE GENOMIC DNA]</scope>
</reference>
<gene>
    <name evidence="1" type="ORF">ANE_LOCUS10206</name>
</gene>
<evidence type="ECO:0000313" key="1">
    <source>
        <dbReference type="EMBL" id="VVA99761.1"/>
    </source>
</evidence>
<dbReference type="AlphaFoldDB" id="A0A565BEM8"/>
<sequence length="81" mass="8775">MRICDGVGSYLQLCGLVANLAIVGKAVFDQISENIGLEPEEDMALESFVPYVSEGLEALIFTADGDMRQATFSGFRIDTKP</sequence>
<comment type="caution">
    <text evidence="1">The sequence shown here is derived from an EMBL/GenBank/DDBJ whole genome shotgun (WGS) entry which is preliminary data.</text>
</comment>
<proteinExistence type="predicted"/>
<keyword evidence="2" id="KW-1185">Reference proteome</keyword>
<evidence type="ECO:0000313" key="2">
    <source>
        <dbReference type="Proteomes" id="UP000489600"/>
    </source>
</evidence>